<keyword evidence="2" id="KW-1185">Reference proteome</keyword>
<name>A0A545UTY2_9HYPO</name>
<dbReference type="AlphaFoldDB" id="A0A545UTY2"/>
<sequence length="60" mass="6867">MQCTRVDMASSHSAPVSPELTGSWPRLCYHVRERLKPDTRLEYCRQCKQFSAVNGTDLPL</sequence>
<reference evidence="1 2" key="1">
    <citation type="journal article" date="2019" name="Appl. Microbiol. Biotechnol.">
        <title>Genome sequence of Isaria javanica and comparative genome analysis insights into family S53 peptidase evolution in fungal entomopathogens.</title>
        <authorList>
            <person name="Lin R."/>
            <person name="Zhang X."/>
            <person name="Xin B."/>
            <person name="Zou M."/>
            <person name="Gao Y."/>
            <person name="Qin F."/>
            <person name="Hu Q."/>
            <person name="Xie B."/>
            <person name="Cheng X."/>
        </authorList>
    </citation>
    <scope>NUCLEOTIDE SEQUENCE [LARGE SCALE GENOMIC DNA]</scope>
    <source>
        <strain evidence="1 2">IJ1G</strain>
    </source>
</reference>
<proteinExistence type="predicted"/>
<organism evidence="1 2">
    <name type="scientific">Cordyceps javanica</name>
    <dbReference type="NCBI Taxonomy" id="43265"/>
    <lineage>
        <taxon>Eukaryota</taxon>
        <taxon>Fungi</taxon>
        <taxon>Dikarya</taxon>
        <taxon>Ascomycota</taxon>
        <taxon>Pezizomycotina</taxon>
        <taxon>Sordariomycetes</taxon>
        <taxon>Hypocreomycetidae</taxon>
        <taxon>Hypocreales</taxon>
        <taxon>Cordycipitaceae</taxon>
        <taxon>Cordyceps</taxon>
    </lineage>
</organism>
<dbReference type="EMBL" id="SPUK01000013">
    <property type="protein sequence ID" value="TQV92932.1"/>
    <property type="molecule type" value="Genomic_DNA"/>
</dbReference>
<protein>
    <submittedName>
        <fullName evidence="1">Uncharacterized protein</fullName>
    </submittedName>
</protein>
<dbReference type="Proteomes" id="UP000315783">
    <property type="component" value="Unassembled WGS sequence"/>
</dbReference>
<evidence type="ECO:0000313" key="1">
    <source>
        <dbReference type="EMBL" id="TQV92932.1"/>
    </source>
</evidence>
<gene>
    <name evidence="1" type="ORF">IF1G_08235</name>
</gene>
<comment type="caution">
    <text evidence="1">The sequence shown here is derived from an EMBL/GenBank/DDBJ whole genome shotgun (WGS) entry which is preliminary data.</text>
</comment>
<evidence type="ECO:0000313" key="2">
    <source>
        <dbReference type="Proteomes" id="UP000315783"/>
    </source>
</evidence>
<accession>A0A545UTY2</accession>